<dbReference type="InterPro" id="IPR001123">
    <property type="entry name" value="LeuE-type"/>
</dbReference>
<dbReference type="Proteomes" id="UP001165685">
    <property type="component" value="Unassembled WGS sequence"/>
</dbReference>
<proteinExistence type="predicted"/>
<evidence type="ECO:0000313" key="7">
    <source>
        <dbReference type="EMBL" id="MDA2806753.1"/>
    </source>
</evidence>
<feature type="transmembrane region" description="Helical" evidence="6">
    <location>
        <begin position="70"/>
        <end position="91"/>
    </location>
</feature>
<keyword evidence="3 6" id="KW-0812">Transmembrane</keyword>
<protein>
    <submittedName>
        <fullName evidence="7">LysE family translocator</fullName>
    </submittedName>
</protein>
<keyword evidence="4 6" id="KW-1133">Transmembrane helix</keyword>
<reference evidence="7" key="1">
    <citation type="submission" date="2023-01" db="EMBL/GenBank/DDBJ databases">
        <title>Draft genome sequence of Nocardiopsis sp. LSu2-4 isolated from halophytes.</title>
        <authorList>
            <person name="Duangmal K."/>
            <person name="Chantavorakit T."/>
        </authorList>
    </citation>
    <scope>NUCLEOTIDE SEQUENCE</scope>
    <source>
        <strain evidence="7">LSu2-4</strain>
    </source>
</reference>
<feature type="transmembrane region" description="Helical" evidence="6">
    <location>
        <begin position="145"/>
        <end position="174"/>
    </location>
</feature>
<feature type="transmembrane region" description="Helical" evidence="6">
    <location>
        <begin position="111"/>
        <end position="133"/>
    </location>
</feature>
<dbReference type="PANTHER" id="PTHR30086:SF14">
    <property type="entry name" value="HOMOSERINE_HOMOSERINE LACTONE EFFLUX PROTEIN"/>
    <property type="match status" value="1"/>
</dbReference>
<comment type="subcellular location">
    <subcellularLocation>
        <location evidence="1">Cell membrane</location>
        <topology evidence="1">Multi-pass membrane protein</topology>
    </subcellularLocation>
</comment>
<evidence type="ECO:0000256" key="2">
    <source>
        <dbReference type="ARBA" id="ARBA00022475"/>
    </source>
</evidence>
<dbReference type="PANTHER" id="PTHR30086">
    <property type="entry name" value="ARGININE EXPORTER PROTEIN ARGO"/>
    <property type="match status" value="1"/>
</dbReference>
<organism evidence="7 8">
    <name type="scientific">Nocardiopsis suaedae</name>
    <dbReference type="NCBI Taxonomy" id="3018444"/>
    <lineage>
        <taxon>Bacteria</taxon>
        <taxon>Bacillati</taxon>
        <taxon>Actinomycetota</taxon>
        <taxon>Actinomycetes</taxon>
        <taxon>Streptosporangiales</taxon>
        <taxon>Nocardiopsidaceae</taxon>
        <taxon>Nocardiopsis</taxon>
    </lineage>
</organism>
<dbReference type="Pfam" id="PF01810">
    <property type="entry name" value="LysE"/>
    <property type="match status" value="1"/>
</dbReference>
<feature type="transmembrane region" description="Helical" evidence="6">
    <location>
        <begin position="40"/>
        <end position="64"/>
    </location>
</feature>
<feature type="transmembrane region" description="Helical" evidence="6">
    <location>
        <begin position="6"/>
        <end position="33"/>
    </location>
</feature>
<name>A0ABT4TPZ2_9ACTN</name>
<evidence type="ECO:0000313" key="8">
    <source>
        <dbReference type="Proteomes" id="UP001165685"/>
    </source>
</evidence>
<sequence>MDGAVSAEFLVTCLVVAALPGTGAVFTMAAAAARGVRAGVVAALACTLGTVPHAALAVGGLAALMQAGSAVFAAVRWAGVAYLLFLAWRLLRERGPLAAPAQEGPQPVLRVLASGVAVNLLNPKLTVFFLAFLPQFAPGGPGAGGAAVMAVLSAVFMAVTFAVFALYGGLAALVRGRIVQGGRAGVWGRRVFAGAFAVLAVRLAVDGV</sequence>
<evidence type="ECO:0000256" key="5">
    <source>
        <dbReference type="ARBA" id="ARBA00023136"/>
    </source>
</evidence>
<evidence type="ECO:0000256" key="4">
    <source>
        <dbReference type="ARBA" id="ARBA00022989"/>
    </source>
</evidence>
<keyword evidence="5 6" id="KW-0472">Membrane</keyword>
<comment type="caution">
    <text evidence="7">The sequence shown here is derived from an EMBL/GenBank/DDBJ whole genome shotgun (WGS) entry which is preliminary data.</text>
</comment>
<gene>
    <name evidence="7" type="ORF">O4U47_19750</name>
</gene>
<keyword evidence="8" id="KW-1185">Reference proteome</keyword>
<evidence type="ECO:0000256" key="1">
    <source>
        <dbReference type="ARBA" id="ARBA00004651"/>
    </source>
</evidence>
<dbReference type="RefSeq" id="WP_270679389.1">
    <property type="nucleotide sequence ID" value="NZ_JAQFWP010000040.1"/>
</dbReference>
<keyword evidence="2" id="KW-1003">Cell membrane</keyword>
<accession>A0ABT4TPZ2</accession>
<evidence type="ECO:0000256" key="3">
    <source>
        <dbReference type="ARBA" id="ARBA00022692"/>
    </source>
</evidence>
<dbReference type="EMBL" id="JAQFWP010000040">
    <property type="protein sequence ID" value="MDA2806753.1"/>
    <property type="molecule type" value="Genomic_DNA"/>
</dbReference>
<evidence type="ECO:0000256" key="6">
    <source>
        <dbReference type="SAM" id="Phobius"/>
    </source>
</evidence>